<protein>
    <submittedName>
        <fullName evidence="2">Uncharacterized protein</fullName>
    </submittedName>
</protein>
<dbReference type="RefSeq" id="WP_311675098.1">
    <property type="nucleotide sequence ID" value="NZ_JAVREQ010000022.1"/>
</dbReference>
<gene>
    <name evidence="2" type="ORF">RM572_21860</name>
</gene>
<dbReference type="Proteomes" id="UP001183414">
    <property type="component" value="Unassembled WGS sequence"/>
</dbReference>
<name>A0ABU2P0J1_9ACTN</name>
<comment type="caution">
    <text evidence="2">The sequence shown here is derived from an EMBL/GenBank/DDBJ whole genome shotgun (WGS) entry which is preliminary data.</text>
</comment>
<evidence type="ECO:0000313" key="2">
    <source>
        <dbReference type="EMBL" id="MDT0381408.1"/>
    </source>
</evidence>
<dbReference type="EMBL" id="JAVREQ010000022">
    <property type="protein sequence ID" value="MDT0381408.1"/>
    <property type="molecule type" value="Genomic_DNA"/>
</dbReference>
<evidence type="ECO:0000256" key="1">
    <source>
        <dbReference type="SAM" id="MobiDB-lite"/>
    </source>
</evidence>
<evidence type="ECO:0000313" key="3">
    <source>
        <dbReference type="Proteomes" id="UP001183414"/>
    </source>
</evidence>
<sequence>MDFKQALSNVIAELTPQPWDYTTPDGVTLTVIPAGLREDPGQATVYVRVTSDKTHAAEASITTTDLPTLIDALSEPVTAPWEHQPHYPDGTPRGRVGTWLGDSPASPSPRPTAGSP</sequence>
<accession>A0ABU2P0J1</accession>
<feature type="region of interest" description="Disordered" evidence="1">
    <location>
        <begin position="76"/>
        <end position="116"/>
    </location>
</feature>
<organism evidence="2 3">
    <name type="scientific">Streptomyces hazeniae</name>
    <dbReference type="NCBI Taxonomy" id="3075538"/>
    <lineage>
        <taxon>Bacteria</taxon>
        <taxon>Bacillati</taxon>
        <taxon>Actinomycetota</taxon>
        <taxon>Actinomycetes</taxon>
        <taxon>Kitasatosporales</taxon>
        <taxon>Streptomycetaceae</taxon>
        <taxon>Streptomyces</taxon>
    </lineage>
</organism>
<proteinExistence type="predicted"/>
<keyword evidence="3" id="KW-1185">Reference proteome</keyword>
<reference evidence="3" key="1">
    <citation type="submission" date="2023-07" db="EMBL/GenBank/DDBJ databases">
        <title>30 novel species of actinomycetes from the DSMZ collection.</title>
        <authorList>
            <person name="Nouioui I."/>
        </authorList>
    </citation>
    <scope>NUCLEOTIDE SEQUENCE [LARGE SCALE GENOMIC DNA]</scope>
    <source>
        <strain evidence="3">DSM 42041</strain>
    </source>
</reference>